<proteinExistence type="predicted"/>
<sequence>MASKTDSFGFNATKMFQVARDCFPDDHKHTQNLVESKDDMLFVWNAKNCCIMALNWRAAASRKQDQLNHQTLIPSAPQNYTVEKILPSTDGTFLALAGTKGFSIIELPRRWGPSGQYQNGKECIICRSYNPDEHLFNEIATIELLQIRWHPASPTDSHLLALLSDNSIRVYDVDTLRHVWRIGPTPTPQAAVTNTGGSKGGSKHPSVVGSAGSPGSGPVPVPAPYAGSSKLAYLNSLGDTAVDFDIAPPRVVSSAAGATSGSIGDTTFSPTTTLLSTTSSTVTASAKQPATPKESTLMNDSLIVQKNKKNAGGGGGAGAAGSKVEWPIVILRGDGNVYVLCAGIDTNRPKLQGPISIQPQVDDNYGLDSCSLIVIPTLPPTVIIAESTGKTHHALFIDELCPLDTRGSQACELVDSNLTIYPCEWYLHVLETVELELGLPTVADTLAAKTYSCPLHLKRDPLNESRYFVYHNAGLHAVTLDFTHQLYELVEREGGEELAEKYPLFGTQSRAEYVVCTKALQNANPNAVLGFTLLQSPSGMVLFLASGQVVSLDLITDHSLIRKWQLTGGGKVANSGESPIKNMLKDSFQKRIQSILKSGLTHPILKLDQSSEPTPQEAFELLTQATRMLREHYFVRHEKARQEIEKREHVLRLLKQQQLNDIGELQAEKQKIRATAERLAETYEDLCDKQNTLFKRAQEVVRLATLRLPKGSYSEKKFTDMIVKVKQSVTALQKNVDQAKQKINIQQVQLESKKKSTKEKTFALPVKQEEIIKQIIGEMYTQIDANVKDVKKMNNILNLS</sequence>
<dbReference type="GO" id="GO:0000056">
    <property type="term" value="P:ribosomal small subunit export from nucleus"/>
    <property type="evidence" value="ECO:0007669"/>
    <property type="project" value="InterPro"/>
</dbReference>
<dbReference type="Proteomes" id="UP000075880">
    <property type="component" value="Unassembled WGS sequence"/>
</dbReference>
<dbReference type="GO" id="GO:0017056">
    <property type="term" value="F:structural constituent of nuclear pore"/>
    <property type="evidence" value="ECO:0007669"/>
    <property type="project" value="InterPro"/>
</dbReference>
<feature type="region of interest" description="Disordered" evidence="9">
    <location>
        <begin position="185"/>
        <end position="221"/>
    </location>
</feature>
<dbReference type="InterPro" id="IPR037700">
    <property type="entry name" value="NUP88/NUP82"/>
</dbReference>
<keyword evidence="5" id="KW-0811">Translocation</keyword>
<keyword evidence="2" id="KW-0813">Transport</keyword>
<evidence type="ECO:0008006" key="12">
    <source>
        <dbReference type="Google" id="ProtNLM"/>
    </source>
</evidence>
<evidence type="ECO:0000313" key="10">
    <source>
        <dbReference type="EnsemblMetazoa" id="ENSAATROPP005483"/>
    </source>
</evidence>
<evidence type="ECO:0000313" key="11">
    <source>
        <dbReference type="Proteomes" id="UP000075880"/>
    </source>
</evidence>
<evidence type="ECO:0000256" key="5">
    <source>
        <dbReference type="ARBA" id="ARBA00023010"/>
    </source>
</evidence>
<dbReference type="InterPro" id="IPR019321">
    <property type="entry name" value="Nucleoporin_Nup88"/>
</dbReference>
<comment type="subcellular location">
    <subcellularLocation>
        <location evidence="1">Nucleus</location>
        <location evidence="1">Nuclear pore complex</location>
    </subcellularLocation>
</comment>
<keyword evidence="11" id="KW-1185">Reference proteome</keyword>
<protein>
    <recommendedName>
        <fullName evidence="12">Nucleoporin Nup88</fullName>
    </recommendedName>
</protein>
<dbReference type="Pfam" id="PF10168">
    <property type="entry name" value="Nup88"/>
    <property type="match status" value="2"/>
</dbReference>
<keyword evidence="7" id="KW-0539">Nucleus</keyword>
<feature type="compositionally biased region" description="Low complexity" evidence="9">
    <location>
        <begin position="205"/>
        <end position="216"/>
    </location>
</feature>
<dbReference type="GO" id="GO:0006606">
    <property type="term" value="P:protein import into nucleus"/>
    <property type="evidence" value="ECO:0007669"/>
    <property type="project" value="TreeGrafter"/>
</dbReference>
<reference evidence="10" key="1">
    <citation type="submission" date="2024-04" db="UniProtKB">
        <authorList>
            <consortium name="EnsemblMetazoa"/>
        </authorList>
    </citation>
    <scope>IDENTIFICATION</scope>
    <source>
        <strain evidence="10">EBRO</strain>
    </source>
</reference>
<dbReference type="SUPFAM" id="SSF50978">
    <property type="entry name" value="WD40 repeat-like"/>
    <property type="match status" value="1"/>
</dbReference>
<dbReference type="PANTHER" id="PTHR13257:SF0">
    <property type="entry name" value="NUCLEAR PORE COMPLEX PROTEIN NUP88"/>
    <property type="match status" value="1"/>
</dbReference>
<dbReference type="GO" id="GO:0006406">
    <property type="term" value="P:mRNA export from nucleus"/>
    <property type="evidence" value="ECO:0007669"/>
    <property type="project" value="TreeGrafter"/>
</dbReference>
<organism evidence="10 11">
    <name type="scientific">Anopheles atroparvus</name>
    <name type="common">European mosquito</name>
    <dbReference type="NCBI Taxonomy" id="41427"/>
    <lineage>
        <taxon>Eukaryota</taxon>
        <taxon>Metazoa</taxon>
        <taxon>Ecdysozoa</taxon>
        <taxon>Arthropoda</taxon>
        <taxon>Hexapoda</taxon>
        <taxon>Insecta</taxon>
        <taxon>Pterygota</taxon>
        <taxon>Neoptera</taxon>
        <taxon>Endopterygota</taxon>
        <taxon>Diptera</taxon>
        <taxon>Nematocera</taxon>
        <taxon>Culicoidea</taxon>
        <taxon>Culicidae</taxon>
        <taxon>Anophelinae</taxon>
        <taxon>Anopheles</taxon>
    </lineage>
</organism>
<evidence type="ECO:0000256" key="7">
    <source>
        <dbReference type="ARBA" id="ARBA00023242"/>
    </source>
</evidence>
<accession>A0AAG5D4D1</accession>
<keyword evidence="6" id="KW-0906">Nuclear pore complex</keyword>
<feature type="coiled-coil region" evidence="8">
    <location>
        <begin position="637"/>
        <end position="689"/>
    </location>
</feature>
<keyword evidence="3" id="KW-0509">mRNA transport</keyword>
<evidence type="ECO:0000256" key="2">
    <source>
        <dbReference type="ARBA" id="ARBA00022448"/>
    </source>
</evidence>
<dbReference type="PANTHER" id="PTHR13257">
    <property type="entry name" value="NUCLEOPORIN NUP84-RELATED"/>
    <property type="match status" value="1"/>
</dbReference>
<evidence type="ECO:0000256" key="1">
    <source>
        <dbReference type="ARBA" id="ARBA00004567"/>
    </source>
</evidence>
<dbReference type="EnsemblMetazoa" id="ENSAATROPT006021">
    <property type="protein sequence ID" value="ENSAATROPP005483"/>
    <property type="gene ID" value="ENSAATROPG004874"/>
</dbReference>
<dbReference type="InterPro" id="IPR036322">
    <property type="entry name" value="WD40_repeat_dom_sf"/>
</dbReference>
<feature type="coiled-coil region" evidence="8">
    <location>
        <begin position="722"/>
        <end position="756"/>
    </location>
</feature>
<evidence type="ECO:0000256" key="4">
    <source>
        <dbReference type="ARBA" id="ARBA00022927"/>
    </source>
</evidence>
<evidence type="ECO:0000256" key="9">
    <source>
        <dbReference type="SAM" id="MobiDB-lite"/>
    </source>
</evidence>
<dbReference type="AlphaFoldDB" id="A0AAG5D4D1"/>
<dbReference type="GO" id="GO:0000055">
    <property type="term" value="P:ribosomal large subunit export from nucleus"/>
    <property type="evidence" value="ECO:0007669"/>
    <property type="project" value="InterPro"/>
</dbReference>
<evidence type="ECO:0000256" key="6">
    <source>
        <dbReference type="ARBA" id="ARBA00023132"/>
    </source>
</evidence>
<name>A0AAG5D4D1_ANOAO</name>
<keyword evidence="8" id="KW-0175">Coiled coil</keyword>
<evidence type="ECO:0000256" key="8">
    <source>
        <dbReference type="SAM" id="Coils"/>
    </source>
</evidence>
<keyword evidence="4" id="KW-0653">Protein transport</keyword>
<evidence type="ECO:0000256" key="3">
    <source>
        <dbReference type="ARBA" id="ARBA00022816"/>
    </source>
</evidence>
<dbReference type="GO" id="GO:0005643">
    <property type="term" value="C:nuclear pore"/>
    <property type="evidence" value="ECO:0007669"/>
    <property type="project" value="UniProtKB-SubCell"/>
</dbReference>